<evidence type="ECO:0000256" key="1">
    <source>
        <dbReference type="ARBA" id="ARBA00010688"/>
    </source>
</evidence>
<accession>A0A822L7I6</accession>
<feature type="domain" description="Carbohydrate kinase PfkB" evidence="6">
    <location>
        <begin position="76"/>
        <end position="383"/>
    </location>
</feature>
<dbReference type="Pfam" id="PF00294">
    <property type="entry name" value="PfkB"/>
    <property type="match status" value="1"/>
</dbReference>
<dbReference type="GO" id="GO:0005524">
    <property type="term" value="F:ATP binding"/>
    <property type="evidence" value="ECO:0007669"/>
    <property type="project" value="UniProtKB-KW"/>
</dbReference>
<evidence type="ECO:0000256" key="5">
    <source>
        <dbReference type="ARBA" id="ARBA00022840"/>
    </source>
</evidence>
<comment type="caution">
    <text evidence="7">The sequence shown here is derived from an EMBL/GenBank/DDBJ whole genome shotgun (WGS) entry which is preliminary data.</text>
</comment>
<dbReference type="InterPro" id="IPR011611">
    <property type="entry name" value="PfkB_dom"/>
</dbReference>
<evidence type="ECO:0000313" key="8">
    <source>
        <dbReference type="Proteomes" id="UP000005806"/>
    </source>
</evidence>
<dbReference type="PANTHER" id="PTHR43085:SF1">
    <property type="entry name" value="PSEUDOURIDINE KINASE-RELATED"/>
    <property type="match status" value="1"/>
</dbReference>
<evidence type="ECO:0000256" key="2">
    <source>
        <dbReference type="ARBA" id="ARBA00022679"/>
    </source>
</evidence>
<dbReference type="AlphaFoldDB" id="A0A822L7I6"/>
<keyword evidence="3" id="KW-0547">Nucleotide-binding</keyword>
<proteinExistence type="inferred from homology"/>
<organism evidence="7 8">
    <name type="scientific">Microcystis aeruginosa PCC 9432</name>
    <dbReference type="NCBI Taxonomy" id="1160280"/>
    <lineage>
        <taxon>Bacteria</taxon>
        <taxon>Bacillati</taxon>
        <taxon>Cyanobacteriota</taxon>
        <taxon>Cyanophyceae</taxon>
        <taxon>Oscillatoriophycideae</taxon>
        <taxon>Chroococcales</taxon>
        <taxon>Microcystaceae</taxon>
        <taxon>Microcystis</taxon>
    </lineage>
</organism>
<reference evidence="7 8" key="1">
    <citation type="submission" date="2012-04" db="EMBL/GenBank/DDBJ databases">
        <authorList>
            <person name="Genoscope - CEA"/>
        </authorList>
    </citation>
    <scope>NUCLEOTIDE SEQUENCE [LARGE SCALE GENOMIC DNA]</scope>
    <source>
        <strain evidence="7 8">9432</strain>
    </source>
</reference>
<dbReference type="EMBL" id="CAIH01000048">
    <property type="protein sequence ID" value="CCH91376.1"/>
    <property type="molecule type" value="Genomic_DNA"/>
</dbReference>
<dbReference type="PROSITE" id="PS00584">
    <property type="entry name" value="PFKB_KINASES_2"/>
    <property type="match status" value="1"/>
</dbReference>
<keyword evidence="4" id="KW-0418">Kinase</keyword>
<dbReference type="PANTHER" id="PTHR43085">
    <property type="entry name" value="HEXOKINASE FAMILY MEMBER"/>
    <property type="match status" value="1"/>
</dbReference>
<dbReference type="InterPro" id="IPR029056">
    <property type="entry name" value="Ribokinase-like"/>
</dbReference>
<comment type="similarity">
    <text evidence="1">Belongs to the carbohydrate kinase PfkB family.</text>
</comment>
<keyword evidence="2" id="KW-0808">Transferase</keyword>
<dbReference type="Proteomes" id="UP000005806">
    <property type="component" value="Unassembled WGS sequence"/>
</dbReference>
<gene>
    <name evidence="7" type="ORF">MICCA_1410001</name>
</gene>
<sequence>MSIVFAPERTNQLSLLPNKDLVDLCPPIESYQVTKNLTDYCLLFTGRLRRAFGNTEKSFPHPTAMLNNQRSSPVSVICLGEILYDLIADQSDRSTEKVTSWTTYAGGAPANVACGLRKLGINSAFIGCVGKDEPGEQLIALLDALGVDTTGVQYHATLPTRQVYVTRDAGGDRHFAGFGGRKTTDFADTALNADLLPENLFKNADYLVMGTLGLAYPLSRRAMQRALELAKIYGVKVLIDINWRPVFWPNLEAAPDIIRDFIVQADLLKCSEEEAAWLFGTDNPGEISSQYPNLGAILVTGGAKGCKYHLGENSGNVEAFSGEVVDTTGAGDGFVAGFLARAGLVGDKIEENADLARKAVIYACAVGAMVTRRAGAIASQPTREQVEEFLAAFDS</sequence>
<dbReference type="GO" id="GO:0016301">
    <property type="term" value="F:kinase activity"/>
    <property type="evidence" value="ECO:0007669"/>
    <property type="project" value="UniProtKB-KW"/>
</dbReference>
<keyword evidence="5" id="KW-0067">ATP-binding</keyword>
<dbReference type="InterPro" id="IPR002173">
    <property type="entry name" value="Carboh/pur_kinase_PfkB_CS"/>
</dbReference>
<evidence type="ECO:0000313" key="7">
    <source>
        <dbReference type="EMBL" id="CCH91376.1"/>
    </source>
</evidence>
<evidence type="ECO:0000256" key="3">
    <source>
        <dbReference type="ARBA" id="ARBA00022741"/>
    </source>
</evidence>
<dbReference type="PROSITE" id="PS00583">
    <property type="entry name" value="PFKB_KINASES_1"/>
    <property type="match status" value="1"/>
</dbReference>
<evidence type="ECO:0000259" key="6">
    <source>
        <dbReference type="Pfam" id="PF00294"/>
    </source>
</evidence>
<protein>
    <submittedName>
        <fullName evidence="7">Similar to tr/Q8YZE3/Q8YZE3</fullName>
    </submittedName>
</protein>
<evidence type="ECO:0000256" key="4">
    <source>
        <dbReference type="ARBA" id="ARBA00022777"/>
    </source>
</evidence>
<dbReference type="CDD" id="cd01167">
    <property type="entry name" value="bac_FRK"/>
    <property type="match status" value="1"/>
</dbReference>
<name>A0A822L7I6_MICAE</name>
<dbReference type="SUPFAM" id="SSF53613">
    <property type="entry name" value="Ribokinase-like"/>
    <property type="match status" value="1"/>
</dbReference>
<dbReference type="Gene3D" id="3.40.1190.20">
    <property type="match status" value="1"/>
</dbReference>
<dbReference type="InterPro" id="IPR050306">
    <property type="entry name" value="PfkB_Carbo_kinase"/>
</dbReference>